<feature type="transmembrane region" description="Helical" evidence="1">
    <location>
        <begin position="6"/>
        <end position="21"/>
    </location>
</feature>
<accession>A0A916XEM1</accession>
<protein>
    <submittedName>
        <fullName evidence="2">Uncharacterized protein</fullName>
    </submittedName>
</protein>
<dbReference type="AlphaFoldDB" id="A0A916XEM1"/>
<evidence type="ECO:0000313" key="2">
    <source>
        <dbReference type="EMBL" id="GGC66192.1"/>
    </source>
</evidence>
<keyword evidence="1" id="KW-0812">Transmembrane</keyword>
<feature type="transmembrane region" description="Helical" evidence="1">
    <location>
        <begin position="28"/>
        <end position="47"/>
    </location>
</feature>
<dbReference type="EMBL" id="BMED01000001">
    <property type="protein sequence ID" value="GGC66192.1"/>
    <property type="molecule type" value="Genomic_DNA"/>
</dbReference>
<keyword evidence="1" id="KW-1133">Transmembrane helix</keyword>
<reference evidence="2" key="2">
    <citation type="submission" date="2020-09" db="EMBL/GenBank/DDBJ databases">
        <authorList>
            <person name="Sun Q."/>
            <person name="Zhou Y."/>
        </authorList>
    </citation>
    <scope>NUCLEOTIDE SEQUENCE</scope>
    <source>
        <strain evidence="2">CGMCC 1.10998</strain>
    </source>
</reference>
<proteinExistence type="predicted"/>
<evidence type="ECO:0000313" key="3">
    <source>
        <dbReference type="Proteomes" id="UP000637423"/>
    </source>
</evidence>
<name>A0A916XEM1_9BURK</name>
<dbReference type="Proteomes" id="UP000637423">
    <property type="component" value="Unassembled WGS sequence"/>
</dbReference>
<organism evidence="2 3">
    <name type="scientific">Undibacterium terreum</name>
    <dbReference type="NCBI Taxonomy" id="1224302"/>
    <lineage>
        <taxon>Bacteria</taxon>
        <taxon>Pseudomonadati</taxon>
        <taxon>Pseudomonadota</taxon>
        <taxon>Betaproteobacteria</taxon>
        <taxon>Burkholderiales</taxon>
        <taxon>Oxalobacteraceae</taxon>
        <taxon>Undibacterium</taxon>
    </lineage>
</organism>
<evidence type="ECO:0000256" key="1">
    <source>
        <dbReference type="SAM" id="Phobius"/>
    </source>
</evidence>
<gene>
    <name evidence="2" type="ORF">GCM10011396_11520</name>
</gene>
<keyword evidence="1" id="KW-0472">Membrane</keyword>
<feature type="transmembrane region" description="Helical" evidence="1">
    <location>
        <begin position="53"/>
        <end position="77"/>
    </location>
</feature>
<sequence>MLTEIGIVGLSILLMAWALQPQRRVAKLLFAALLIGAAGIFTAMMSMHMPAHFAYFGLELLALALIAFLLGVSWLILGFIRPLASKKIEHTGEGF</sequence>
<keyword evidence="3" id="KW-1185">Reference proteome</keyword>
<reference evidence="2" key="1">
    <citation type="journal article" date="2014" name="Int. J. Syst. Evol. Microbiol.">
        <title>Complete genome sequence of Corynebacterium casei LMG S-19264T (=DSM 44701T), isolated from a smear-ripened cheese.</title>
        <authorList>
            <consortium name="US DOE Joint Genome Institute (JGI-PGF)"/>
            <person name="Walter F."/>
            <person name="Albersmeier A."/>
            <person name="Kalinowski J."/>
            <person name="Ruckert C."/>
        </authorList>
    </citation>
    <scope>NUCLEOTIDE SEQUENCE</scope>
    <source>
        <strain evidence="2">CGMCC 1.10998</strain>
    </source>
</reference>
<comment type="caution">
    <text evidence="2">The sequence shown here is derived from an EMBL/GenBank/DDBJ whole genome shotgun (WGS) entry which is preliminary data.</text>
</comment>